<organism evidence="2">
    <name type="scientific">uncultured Thermomicrobiales bacterium</name>
    <dbReference type="NCBI Taxonomy" id="1645740"/>
    <lineage>
        <taxon>Bacteria</taxon>
        <taxon>Pseudomonadati</taxon>
        <taxon>Thermomicrobiota</taxon>
        <taxon>Thermomicrobia</taxon>
        <taxon>Thermomicrobiales</taxon>
        <taxon>environmental samples</taxon>
    </lineage>
</organism>
<dbReference type="PANTHER" id="PTHR45228:SF4">
    <property type="entry name" value="LIPOPROTEIN"/>
    <property type="match status" value="1"/>
</dbReference>
<dbReference type="PROSITE" id="PS51832">
    <property type="entry name" value="HD_GYP"/>
    <property type="match status" value="1"/>
</dbReference>
<feature type="domain" description="HD-GYP" evidence="1">
    <location>
        <begin position="1"/>
        <end position="121"/>
    </location>
</feature>
<accession>A0A6J4V0I1</accession>
<dbReference type="Gene3D" id="1.10.3210.10">
    <property type="entry name" value="Hypothetical protein af1432"/>
    <property type="match status" value="1"/>
</dbReference>
<dbReference type="SUPFAM" id="SSF109604">
    <property type="entry name" value="HD-domain/PDEase-like"/>
    <property type="match status" value="1"/>
</dbReference>
<dbReference type="InterPro" id="IPR052020">
    <property type="entry name" value="Cyclic_di-GMP/3'3'-cGAMP_PDE"/>
</dbReference>
<evidence type="ECO:0000313" key="2">
    <source>
        <dbReference type="EMBL" id="CAA9563427.1"/>
    </source>
</evidence>
<dbReference type="EMBL" id="CADCWF010000182">
    <property type="protein sequence ID" value="CAA9563427.1"/>
    <property type="molecule type" value="Genomic_DNA"/>
</dbReference>
<sequence>MLPAERAIIEIHPAVGADLVRRVPALDGLAPIILHHHERWDGTGYPDRLAAEAIPPLAQVVGVVDAYQAMRSTRPYCDALGEEAAGEELRRGAGTQFDPRVVAALLKTLADPTAMARIPKSLAGAEGGGRGAASGR</sequence>
<dbReference type="Pfam" id="PF13487">
    <property type="entry name" value="HD_5"/>
    <property type="match status" value="1"/>
</dbReference>
<proteinExistence type="predicted"/>
<protein>
    <recommendedName>
        <fullName evidence="1">HD-GYP domain-containing protein</fullName>
    </recommendedName>
</protein>
<reference evidence="2" key="1">
    <citation type="submission" date="2020-02" db="EMBL/GenBank/DDBJ databases">
        <authorList>
            <person name="Meier V. D."/>
        </authorList>
    </citation>
    <scope>NUCLEOTIDE SEQUENCE</scope>
    <source>
        <strain evidence="2">AVDCRST_MAG59</strain>
    </source>
</reference>
<dbReference type="InterPro" id="IPR003607">
    <property type="entry name" value="HD/PDEase_dom"/>
</dbReference>
<dbReference type="CDD" id="cd00077">
    <property type="entry name" value="HDc"/>
    <property type="match status" value="1"/>
</dbReference>
<gene>
    <name evidence="2" type="ORF">AVDCRST_MAG59-2788</name>
</gene>
<evidence type="ECO:0000259" key="1">
    <source>
        <dbReference type="PROSITE" id="PS51832"/>
    </source>
</evidence>
<dbReference type="AlphaFoldDB" id="A0A6J4V0I1"/>
<name>A0A6J4V0I1_9BACT</name>
<dbReference type="InterPro" id="IPR037522">
    <property type="entry name" value="HD_GYP_dom"/>
</dbReference>
<dbReference type="PANTHER" id="PTHR45228">
    <property type="entry name" value="CYCLIC DI-GMP PHOSPHODIESTERASE TM_0186-RELATED"/>
    <property type="match status" value="1"/>
</dbReference>